<name>S4YND5_SERPL</name>
<dbReference type="Pfam" id="PF12571">
    <property type="entry name" value="Phage_tail_fib"/>
    <property type="match status" value="1"/>
</dbReference>
<feature type="domain" description="Sialate O-acetylesterase" evidence="2">
    <location>
        <begin position="372"/>
        <end position="534"/>
    </location>
</feature>
<dbReference type="InterPro" id="IPR036514">
    <property type="entry name" value="SGNH_hydro_sf"/>
</dbReference>
<evidence type="ECO:0000313" key="4">
    <source>
        <dbReference type="EMBL" id="AGP46802.1"/>
    </source>
</evidence>
<feature type="domain" description="Phage tail fibre protein N-terminal" evidence="3">
    <location>
        <begin position="2"/>
        <end position="148"/>
    </location>
</feature>
<dbReference type="AlphaFoldDB" id="S4YND5"/>
<dbReference type="PANTHER" id="PTHR35191">
    <property type="entry name" value="PROPHAGE SIDE TAIL FIBER PROTEIN HOMOLOG STFQ-RELATED"/>
    <property type="match status" value="1"/>
</dbReference>
<dbReference type="RefSeq" id="WP_020438483.1">
    <property type="nucleotide sequence ID" value="NC_021659.1"/>
</dbReference>
<dbReference type="Pfam" id="PF03629">
    <property type="entry name" value="SASA"/>
    <property type="match status" value="1"/>
</dbReference>
<keyword evidence="1" id="KW-0378">Hydrolase</keyword>
<dbReference type="EMBL" id="CP006566">
    <property type="protein sequence ID" value="AGP46802.1"/>
    <property type="molecule type" value="Genomic_DNA"/>
</dbReference>
<dbReference type="InterPro" id="IPR051934">
    <property type="entry name" value="Phage_Tail_Fiber_Structural"/>
</dbReference>
<dbReference type="Proteomes" id="UP000014900">
    <property type="component" value="Chromosome"/>
</dbReference>
<evidence type="ECO:0000256" key="1">
    <source>
        <dbReference type="ARBA" id="ARBA00022801"/>
    </source>
</evidence>
<dbReference type="InterPro" id="IPR005181">
    <property type="entry name" value="SASA"/>
</dbReference>
<reference evidence="4 5" key="1">
    <citation type="journal article" date="2013" name="Genome Announc.">
        <title>Genome Sequence of Serratia plymuthica Strain S13, an Endophyte with Germination- and Plant-Growth-Promoting Activity from the Flower of Styrian Oil Pumpkin.</title>
        <authorList>
            <person name="Muller H."/>
            <person name="Furnkranz M."/>
            <person name="Grube M."/>
            <person name="Berg G."/>
        </authorList>
    </citation>
    <scope>NUCLEOTIDE SEQUENCE [LARGE SCALE GENOMIC DNA]</scope>
    <source>
        <strain evidence="4">S13</strain>
    </source>
</reference>
<dbReference type="Gene3D" id="3.40.50.1110">
    <property type="entry name" value="SGNH hydrolase"/>
    <property type="match status" value="1"/>
</dbReference>
<dbReference type="KEGG" id="sry:M621_03980"/>
<protein>
    <submittedName>
        <fullName evidence="4">Uncharacterized protein</fullName>
    </submittedName>
</protein>
<dbReference type="PATRIC" id="fig|1348660.3.peg.759"/>
<dbReference type="SUPFAM" id="SSF52266">
    <property type="entry name" value="SGNH hydrolase"/>
    <property type="match status" value="1"/>
</dbReference>
<evidence type="ECO:0000259" key="2">
    <source>
        <dbReference type="Pfam" id="PF03629"/>
    </source>
</evidence>
<proteinExistence type="predicted"/>
<dbReference type="InterPro" id="IPR022225">
    <property type="entry name" value="Phage_tail_fibre_N"/>
</dbReference>
<gene>
    <name evidence="4" type="ORF">M621_03980</name>
</gene>
<dbReference type="GO" id="GO:0016788">
    <property type="term" value="F:hydrolase activity, acting on ester bonds"/>
    <property type="evidence" value="ECO:0007669"/>
    <property type="project" value="UniProtKB-ARBA"/>
</dbReference>
<organism evidence="4 5">
    <name type="scientific">Serratia plymuthica S13</name>
    <dbReference type="NCBI Taxonomy" id="1348660"/>
    <lineage>
        <taxon>Bacteria</taxon>
        <taxon>Pseudomonadati</taxon>
        <taxon>Pseudomonadota</taxon>
        <taxon>Gammaproteobacteria</taxon>
        <taxon>Enterobacterales</taxon>
        <taxon>Yersiniaceae</taxon>
        <taxon>Serratia</taxon>
    </lineage>
</organism>
<evidence type="ECO:0000259" key="3">
    <source>
        <dbReference type="Pfam" id="PF12571"/>
    </source>
</evidence>
<accession>S4YND5</accession>
<dbReference type="PANTHER" id="PTHR35191:SF1">
    <property type="entry name" value="PROPHAGE SIDE TAIL FIBER PROTEIN HOMOLOG STFQ-RELATED"/>
    <property type="match status" value="1"/>
</dbReference>
<evidence type="ECO:0000313" key="5">
    <source>
        <dbReference type="Proteomes" id="UP000014900"/>
    </source>
</evidence>
<sequence>MNKYSVILTNQGLTRLAAVTANNEKLSLSKMAFGDSAGVLSNPTPEQTALINEVYRTDLSDVSINNDNTHQLVIKAIIPTDVGGWWIREIGIYDESNILIAIASCPESYKPILAEGAGTDQIIELTLTVSNIEKVNLTISQKVLATKDDVHKEMSLGTAKILPDNGIYPGAAKLPLEISSSSGKISLGINDKGELISPAGFSELLGIKVLQFPEDSDYLFAIDDESGRNAFAVGKDGSVEILGLKLERANIENLIEIVDENNSISSGIDNLGNIINPETAKFNIKKDENYDFPERLHIIVYGQSLSVGAQGTPILSTPVSSTLMYDTGVISLGKKPTNLIPLKENRVETLASGFAHGFVSHIEQHSYGMAGRELILNAAGVSGERIRNLGKGKPAYNDVINQIIWCQELHKKDGKEYSPDYIIWLQGEADAGDGMSGAEYKKLLSQLRKDLEMDLATIRGDKPLLMFTYQMASHGFYVGSAEHSSVEIPLAHLEISHEDEYFRCFGPNYMFAGSDNVHKTNHGYRQIGLQVEKAIRHEMLTGRPFRPLEPKVALMLSERVIMVEFNVPVPPMVFDNTIVKQLPDGANGFEVHDDTGRIPIVSTEIIGGHKLKITTNRNLIGSVFVAAGYTPDNRGEITENRYKSWFSGPTTGVRTTLRDSDTTETDLSGLDGKNYSRHNYCVHFHMRVKQ</sequence>
<dbReference type="HOGENOM" id="CLU_398956_0_0_6"/>